<feature type="compositionally biased region" description="Low complexity" evidence="7">
    <location>
        <begin position="294"/>
        <end position="304"/>
    </location>
</feature>
<evidence type="ECO:0000256" key="3">
    <source>
        <dbReference type="ARBA" id="ARBA00013784"/>
    </source>
</evidence>
<evidence type="ECO:0000313" key="9">
    <source>
        <dbReference type="EMBL" id="TKA62795.1"/>
    </source>
</evidence>
<feature type="non-terminal residue" evidence="9">
    <location>
        <position position="366"/>
    </location>
</feature>
<organism evidence="9 10">
    <name type="scientific">Friedmanniomyces simplex</name>
    <dbReference type="NCBI Taxonomy" id="329884"/>
    <lineage>
        <taxon>Eukaryota</taxon>
        <taxon>Fungi</taxon>
        <taxon>Dikarya</taxon>
        <taxon>Ascomycota</taxon>
        <taxon>Pezizomycotina</taxon>
        <taxon>Dothideomycetes</taxon>
        <taxon>Dothideomycetidae</taxon>
        <taxon>Mycosphaerellales</taxon>
        <taxon>Teratosphaeriaceae</taxon>
        <taxon>Friedmanniomyces</taxon>
    </lineage>
</organism>
<dbReference type="Gene3D" id="1.10.10.2570">
    <property type="match status" value="1"/>
</dbReference>
<protein>
    <recommendedName>
        <fullName evidence="3">Autophagy-related protein 29</fullName>
    </recommendedName>
</protein>
<keyword evidence="10" id="KW-1185">Reference proteome</keyword>
<evidence type="ECO:0000259" key="8">
    <source>
        <dbReference type="Pfam" id="PF18388"/>
    </source>
</evidence>
<dbReference type="EMBL" id="NAJQ01001022">
    <property type="protein sequence ID" value="TKA62795.1"/>
    <property type="molecule type" value="Genomic_DNA"/>
</dbReference>
<comment type="caution">
    <text evidence="9">The sequence shown here is derived from an EMBL/GenBank/DDBJ whole genome shotgun (WGS) entry which is preliminary data.</text>
</comment>
<name>A0A4U0WMI6_9PEZI</name>
<feature type="compositionally biased region" description="Low complexity" evidence="7">
    <location>
        <begin position="118"/>
        <end position="130"/>
    </location>
</feature>
<keyword evidence="5" id="KW-0653">Protein transport</keyword>
<dbReference type="PANTHER" id="PTHR40012">
    <property type="entry name" value="AUTOPHAGY-RELATED PROTEIN 29"/>
    <property type="match status" value="1"/>
</dbReference>
<evidence type="ECO:0000256" key="1">
    <source>
        <dbReference type="ARBA" id="ARBA00004329"/>
    </source>
</evidence>
<comment type="subcellular location">
    <subcellularLocation>
        <location evidence="1">Preautophagosomal structure</location>
    </subcellularLocation>
</comment>
<comment type="similarity">
    <text evidence="2">Belongs to the ATG29 family.</text>
</comment>
<dbReference type="AlphaFoldDB" id="A0A4U0WMI6"/>
<evidence type="ECO:0000313" key="10">
    <source>
        <dbReference type="Proteomes" id="UP000309340"/>
    </source>
</evidence>
<feature type="compositionally biased region" description="Polar residues" evidence="7">
    <location>
        <begin position="141"/>
        <end position="175"/>
    </location>
</feature>
<feature type="compositionally biased region" description="Acidic residues" evidence="7">
    <location>
        <begin position="232"/>
        <end position="241"/>
    </location>
</feature>
<dbReference type="GO" id="GO:0015031">
    <property type="term" value="P:protein transport"/>
    <property type="evidence" value="ECO:0007669"/>
    <property type="project" value="UniProtKB-KW"/>
</dbReference>
<keyword evidence="4" id="KW-0813">Transport</keyword>
<dbReference type="InterPro" id="IPR039113">
    <property type="entry name" value="ATG29"/>
</dbReference>
<feature type="domain" description="Atg29 N-terminal" evidence="8">
    <location>
        <begin position="2"/>
        <end position="41"/>
    </location>
</feature>
<feature type="region of interest" description="Disordered" evidence="7">
    <location>
        <begin position="69"/>
        <end position="366"/>
    </location>
</feature>
<dbReference type="InterPro" id="IPR039362">
    <property type="entry name" value="ATG29_sf"/>
</dbReference>
<dbReference type="GO" id="GO:0000407">
    <property type="term" value="C:phagophore assembly site"/>
    <property type="evidence" value="ECO:0007669"/>
    <property type="project" value="UniProtKB-SubCell"/>
</dbReference>
<dbReference type="Proteomes" id="UP000309340">
    <property type="component" value="Unassembled WGS sequence"/>
</dbReference>
<feature type="compositionally biased region" description="Pro residues" evidence="7">
    <location>
        <begin position="277"/>
        <end position="293"/>
    </location>
</feature>
<accession>A0A4U0WMI6</accession>
<keyword evidence="6" id="KW-0072">Autophagy</keyword>
<sequence length="366" mass="38640">MLDPPPVEWDAIKDKALWKLISKTSNSKDLDWEEIATRFDVGLPFLLQQAAWLYERHFEGMRKQMQKLGVSQAPTPTLPESGASSGTAGQVGGVAMQRQGSKDAARMPSVINTLKAQPSAAGGSDGSSPGTPRSVHPPISRTPSTTTVTQSRLLAGSGKQQQPLQRALRTSSGSQRRPPVPSRPAGATQDDEYALGHDGPSESDSEEEPSMARSRRAPVSRKPVLRALSSDGDAEDDEDDSSGGYLPFAATAKLGNNDQATTLNDPTKRHSVAQQQPGPPSAPRKPKETPPTAPSSSASSASSTQPPPSSTEQVPSNQRPLGPGPGPISPRHLTQLAHTNINPRYHRREGRSGSENGGNGSPSIGS</sequence>
<dbReference type="STRING" id="329884.A0A4U0WMI6"/>
<dbReference type="OrthoDB" id="21072at2759"/>
<gene>
    <name evidence="9" type="ORF">B0A55_09414</name>
</gene>
<proteinExistence type="inferred from homology"/>
<reference evidence="9 10" key="1">
    <citation type="submission" date="2017-03" db="EMBL/GenBank/DDBJ databases">
        <title>Genomes of endolithic fungi from Antarctica.</title>
        <authorList>
            <person name="Coleine C."/>
            <person name="Masonjones S."/>
            <person name="Stajich J.E."/>
        </authorList>
    </citation>
    <scope>NUCLEOTIDE SEQUENCE [LARGE SCALE GENOMIC DNA]</scope>
    <source>
        <strain evidence="9 10">CCFEE 5184</strain>
    </source>
</reference>
<feature type="compositionally biased region" description="Polar residues" evidence="7">
    <location>
        <begin position="254"/>
        <end position="265"/>
    </location>
</feature>
<dbReference type="PANTHER" id="PTHR40012:SF1">
    <property type="entry name" value="AUTOPHAGY-RELATED PROTEIN 29"/>
    <property type="match status" value="1"/>
</dbReference>
<evidence type="ECO:0000256" key="6">
    <source>
        <dbReference type="ARBA" id="ARBA00023006"/>
    </source>
</evidence>
<dbReference type="Pfam" id="PF18388">
    <property type="entry name" value="ATG29_N"/>
    <property type="match status" value="1"/>
</dbReference>
<evidence type="ECO:0000256" key="2">
    <source>
        <dbReference type="ARBA" id="ARBA00010082"/>
    </source>
</evidence>
<dbReference type="GO" id="GO:0000045">
    <property type="term" value="P:autophagosome assembly"/>
    <property type="evidence" value="ECO:0007669"/>
    <property type="project" value="InterPro"/>
</dbReference>
<evidence type="ECO:0000256" key="5">
    <source>
        <dbReference type="ARBA" id="ARBA00022927"/>
    </source>
</evidence>
<evidence type="ECO:0000256" key="7">
    <source>
        <dbReference type="SAM" id="MobiDB-lite"/>
    </source>
</evidence>
<evidence type="ECO:0000256" key="4">
    <source>
        <dbReference type="ARBA" id="ARBA00022448"/>
    </source>
</evidence>
<dbReference type="InterPro" id="IPR040666">
    <property type="entry name" value="Atg29_N"/>
</dbReference>